<dbReference type="SUPFAM" id="SSF56487">
    <property type="entry name" value="SRCR-like"/>
    <property type="match status" value="1"/>
</dbReference>
<evidence type="ECO:0000313" key="4">
    <source>
        <dbReference type="EMBL" id="MBN3315618.1"/>
    </source>
</evidence>
<keyword evidence="1 2" id="KW-1015">Disulfide bond</keyword>
<accession>A0A8J7TA34</accession>
<comment type="caution">
    <text evidence="2">Lacks conserved residue(s) required for the propagation of feature annotation.</text>
</comment>
<comment type="caution">
    <text evidence="4">The sequence shown here is derived from an EMBL/GenBank/DDBJ whole genome shotgun (WGS) entry which is preliminary data.</text>
</comment>
<organism evidence="4 5">
    <name type="scientific">Atractosteus spatula</name>
    <name type="common">Alligator gar</name>
    <name type="synonym">Lepisosteus spatula</name>
    <dbReference type="NCBI Taxonomy" id="7917"/>
    <lineage>
        <taxon>Eukaryota</taxon>
        <taxon>Metazoa</taxon>
        <taxon>Chordata</taxon>
        <taxon>Craniata</taxon>
        <taxon>Vertebrata</taxon>
        <taxon>Euteleostomi</taxon>
        <taxon>Actinopterygii</taxon>
        <taxon>Neopterygii</taxon>
        <taxon>Holostei</taxon>
        <taxon>Semionotiformes</taxon>
        <taxon>Lepisosteidae</taxon>
        <taxon>Atractosteus</taxon>
    </lineage>
</organism>
<gene>
    <name evidence="4" type="primary">Wc11_1</name>
    <name evidence="4" type="ORF">GTO95_0000016</name>
</gene>
<dbReference type="PROSITE" id="PS50287">
    <property type="entry name" value="SRCR_2"/>
    <property type="match status" value="1"/>
</dbReference>
<sequence>GGAHFGPGSGSVLLGAVSCSGSESALRDCGKTVVKQYSIPHVYDAGVRFSGKRNILSPVSSTEEN</sequence>
<feature type="disulfide bond" evidence="2">
    <location>
        <begin position="19"/>
        <end position="29"/>
    </location>
</feature>
<evidence type="ECO:0000256" key="1">
    <source>
        <dbReference type="ARBA" id="ARBA00023157"/>
    </source>
</evidence>
<reference evidence="4" key="1">
    <citation type="journal article" date="2021" name="Cell">
        <title>Tracing the genetic footprints of vertebrate landing in non-teleost ray-finned fishes.</title>
        <authorList>
            <person name="Bi X."/>
            <person name="Wang K."/>
            <person name="Yang L."/>
            <person name="Pan H."/>
            <person name="Jiang H."/>
            <person name="Wei Q."/>
            <person name="Fang M."/>
            <person name="Yu H."/>
            <person name="Zhu C."/>
            <person name="Cai Y."/>
            <person name="He Y."/>
            <person name="Gan X."/>
            <person name="Zeng H."/>
            <person name="Yu D."/>
            <person name="Zhu Y."/>
            <person name="Jiang H."/>
            <person name="Qiu Q."/>
            <person name="Yang H."/>
            <person name="Zhang Y.E."/>
            <person name="Wang W."/>
            <person name="Zhu M."/>
            <person name="He S."/>
            <person name="Zhang G."/>
        </authorList>
    </citation>
    <scope>NUCLEOTIDE SEQUENCE</scope>
    <source>
        <strain evidence="4">Allg_001</strain>
    </source>
</reference>
<evidence type="ECO:0000313" key="5">
    <source>
        <dbReference type="Proteomes" id="UP000736164"/>
    </source>
</evidence>
<feature type="domain" description="SRCR" evidence="3">
    <location>
        <begin position="1"/>
        <end position="50"/>
    </location>
</feature>
<feature type="non-terminal residue" evidence="4">
    <location>
        <position position="1"/>
    </location>
</feature>
<dbReference type="AlphaFoldDB" id="A0A8J7TA34"/>
<dbReference type="InterPro" id="IPR036772">
    <property type="entry name" value="SRCR-like_dom_sf"/>
</dbReference>
<name>A0A8J7TA34_ATRSP</name>
<dbReference type="EMBL" id="JAAWVO010022182">
    <property type="protein sequence ID" value="MBN3315618.1"/>
    <property type="molecule type" value="Genomic_DNA"/>
</dbReference>
<dbReference type="InterPro" id="IPR001190">
    <property type="entry name" value="SRCR"/>
</dbReference>
<protein>
    <submittedName>
        <fullName evidence="4">WC11 protein</fullName>
    </submittedName>
</protein>
<dbReference type="Gene3D" id="3.10.250.10">
    <property type="entry name" value="SRCR-like domain"/>
    <property type="match status" value="1"/>
</dbReference>
<proteinExistence type="predicted"/>
<feature type="non-terminal residue" evidence="4">
    <location>
        <position position="65"/>
    </location>
</feature>
<dbReference type="Proteomes" id="UP000736164">
    <property type="component" value="Unassembled WGS sequence"/>
</dbReference>
<evidence type="ECO:0000259" key="3">
    <source>
        <dbReference type="PROSITE" id="PS50287"/>
    </source>
</evidence>
<keyword evidence="5" id="KW-1185">Reference proteome</keyword>
<dbReference type="GO" id="GO:0016020">
    <property type="term" value="C:membrane"/>
    <property type="evidence" value="ECO:0007669"/>
    <property type="project" value="InterPro"/>
</dbReference>
<evidence type="ECO:0000256" key="2">
    <source>
        <dbReference type="PROSITE-ProRule" id="PRU00196"/>
    </source>
</evidence>